<sequence length="231" mass="27018">MPYYKGPALRALSDKCDYAVQDLFAGPREEIRSALRIFLPLIHVPLDRLANEGGYFASVIRDSMQYDKRSKPFSKKSINQTTMSHIITALNDTIRASAVFEKLIHDFSREQSILSLVKRGHHRHPSTIGWMERVGTWFGEWWSGNIFVYPGTEEEKVIKKWQENEGTWNWYWYLDAVEEIRQMALELSELAEDLLELKKRKDEQGAYGFPESSSRMAGGRFEQQQPRRRRV</sequence>
<evidence type="ECO:0000313" key="3">
    <source>
        <dbReference type="Proteomes" id="UP000275078"/>
    </source>
</evidence>
<protein>
    <submittedName>
        <fullName evidence="2">Uncharacterized protein</fullName>
    </submittedName>
</protein>
<evidence type="ECO:0000256" key="1">
    <source>
        <dbReference type="SAM" id="MobiDB-lite"/>
    </source>
</evidence>
<name>A0A3N4HU35_ASCIM</name>
<organism evidence="2 3">
    <name type="scientific">Ascobolus immersus RN42</name>
    <dbReference type="NCBI Taxonomy" id="1160509"/>
    <lineage>
        <taxon>Eukaryota</taxon>
        <taxon>Fungi</taxon>
        <taxon>Dikarya</taxon>
        <taxon>Ascomycota</taxon>
        <taxon>Pezizomycotina</taxon>
        <taxon>Pezizomycetes</taxon>
        <taxon>Pezizales</taxon>
        <taxon>Ascobolaceae</taxon>
        <taxon>Ascobolus</taxon>
    </lineage>
</organism>
<dbReference type="EMBL" id="ML119742">
    <property type="protein sequence ID" value="RPA76556.1"/>
    <property type="molecule type" value="Genomic_DNA"/>
</dbReference>
<dbReference type="AlphaFoldDB" id="A0A3N4HU35"/>
<feature type="region of interest" description="Disordered" evidence="1">
    <location>
        <begin position="205"/>
        <end position="231"/>
    </location>
</feature>
<gene>
    <name evidence="2" type="ORF">BJ508DRAFT_364980</name>
</gene>
<evidence type="ECO:0000313" key="2">
    <source>
        <dbReference type="EMBL" id="RPA76556.1"/>
    </source>
</evidence>
<dbReference type="Proteomes" id="UP000275078">
    <property type="component" value="Unassembled WGS sequence"/>
</dbReference>
<keyword evidence="3" id="KW-1185">Reference proteome</keyword>
<proteinExistence type="predicted"/>
<reference evidence="2 3" key="1">
    <citation type="journal article" date="2018" name="Nat. Ecol. Evol.">
        <title>Pezizomycetes genomes reveal the molecular basis of ectomycorrhizal truffle lifestyle.</title>
        <authorList>
            <person name="Murat C."/>
            <person name="Payen T."/>
            <person name="Noel B."/>
            <person name="Kuo A."/>
            <person name="Morin E."/>
            <person name="Chen J."/>
            <person name="Kohler A."/>
            <person name="Krizsan K."/>
            <person name="Balestrini R."/>
            <person name="Da Silva C."/>
            <person name="Montanini B."/>
            <person name="Hainaut M."/>
            <person name="Levati E."/>
            <person name="Barry K.W."/>
            <person name="Belfiori B."/>
            <person name="Cichocki N."/>
            <person name="Clum A."/>
            <person name="Dockter R.B."/>
            <person name="Fauchery L."/>
            <person name="Guy J."/>
            <person name="Iotti M."/>
            <person name="Le Tacon F."/>
            <person name="Lindquist E.A."/>
            <person name="Lipzen A."/>
            <person name="Malagnac F."/>
            <person name="Mello A."/>
            <person name="Molinier V."/>
            <person name="Miyauchi S."/>
            <person name="Poulain J."/>
            <person name="Riccioni C."/>
            <person name="Rubini A."/>
            <person name="Sitrit Y."/>
            <person name="Splivallo R."/>
            <person name="Traeger S."/>
            <person name="Wang M."/>
            <person name="Zifcakova L."/>
            <person name="Wipf D."/>
            <person name="Zambonelli A."/>
            <person name="Paolocci F."/>
            <person name="Nowrousian M."/>
            <person name="Ottonello S."/>
            <person name="Baldrian P."/>
            <person name="Spatafora J.W."/>
            <person name="Henrissat B."/>
            <person name="Nagy L.G."/>
            <person name="Aury J.M."/>
            <person name="Wincker P."/>
            <person name="Grigoriev I.V."/>
            <person name="Bonfante P."/>
            <person name="Martin F.M."/>
        </authorList>
    </citation>
    <scope>NUCLEOTIDE SEQUENCE [LARGE SCALE GENOMIC DNA]</scope>
    <source>
        <strain evidence="2 3">RN42</strain>
    </source>
</reference>
<accession>A0A3N4HU35</accession>